<keyword evidence="5" id="KW-0472">Membrane</keyword>
<keyword evidence="5" id="KW-0812">Transmembrane</keyword>
<dbReference type="PANTHER" id="PTHR11360">
    <property type="entry name" value="MONOCARBOXYLATE TRANSPORTER"/>
    <property type="match status" value="1"/>
</dbReference>
<gene>
    <name evidence="7" type="ORF">FIE12Z_10319</name>
</gene>
<comment type="subcellular location">
    <subcellularLocation>
        <location evidence="1">Membrane</location>
        <topology evidence="1">Multi-pass membrane protein</topology>
    </subcellularLocation>
</comment>
<evidence type="ECO:0000313" key="8">
    <source>
        <dbReference type="Proteomes" id="UP000265631"/>
    </source>
</evidence>
<dbReference type="Gene3D" id="1.20.1250.20">
    <property type="entry name" value="MFS general substrate transporter like domains"/>
    <property type="match status" value="1"/>
</dbReference>
<keyword evidence="3" id="KW-0325">Glycoprotein</keyword>
<feature type="compositionally biased region" description="Basic and acidic residues" evidence="4">
    <location>
        <begin position="1"/>
        <end position="11"/>
    </location>
</feature>
<feature type="transmembrane region" description="Helical" evidence="5">
    <location>
        <begin position="168"/>
        <end position="197"/>
    </location>
</feature>
<feature type="transmembrane region" description="Helical" evidence="5">
    <location>
        <begin position="125"/>
        <end position="148"/>
    </location>
</feature>
<feature type="transmembrane region" description="Helical" evidence="5">
    <location>
        <begin position="56"/>
        <end position="83"/>
    </location>
</feature>
<dbReference type="InterPro" id="IPR011701">
    <property type="entry name" value="MFS"/>
</dbReference>
<reference evidence="7 8" key="1">
    <citation type="journal article" date="2018" name="PLoS Pathog.">
        <title>Evolution of structural diversity of trichothecenes, a family of toxins produced by plant pathogenic and entomopathogenic fungi.</title>
        <authorList>
            <person name="Proctor R.H."/>
            <person name="McCormick S.P."/>
            <person name="Kim H.S."/>
            <person name="Cardoza R.E."/>
            <person name="Stanley A.M."/>
            <person name="Lindo L."/>
            <person name="Kelly A."/>
            <person name="Brown D.W."/>
            <person name="Lee T."/>
            <person name="Vaughan M.M."/>
            <person name="Alexander N.J."/>
            <person name="Busman M."/>
            <person name="Gutierrez S."/>
        </authorList>
    </citation>
    <scope>NUCLEOTIDE SEQUENCE [LARGE SCALE GENOMIC DNA]</scope>
    <source>
        <strain evidence="7 8">NRRL 13405</strain>
    </source>
</reference>
<dbReference type="InterPro" id="IPR020846">
    <property type="entry name" value="MFS_dom"/>
</dbReference>
<keyword evidence="8" id="KW-1185">Reference proteome</keyword>
<dbReference type="PANTHER" id="PTHR11360:SF177">
    <property type="entry name" value="RIBOFLAVIN TRANSPORTER MCH5"/>
    <property type="match status" value="1"/>
</dbReference>
<feature type="transmembrane region" description="Helical" evidence="5">
    <location>
        <begin position="406"/>
        <end position="424"/>
    </location>
</feature>
<comment type="similarity">
    <text evidence="2">Belongs to the major facilitator superfamily. Monocarboxylate porter (TC 2.A.1.13) family.</text>
</comment>
<feature type="transmembrane region" description="Helical" evidence="5">
    <location>
        <begin position="315"/>
        <end position="334"/>
    </location>
</feature>
<dbReference type="Pfam" id="PF07690">
    <property type="entry name" value="MFS_1"/>
    <property type="match status" value="1"/>
</dbReference>
<feature type="domain" description="Major facilitator superfamily (MFS) profile" evidence="6">
    <location>
        <begin position="57"/>
        <end position="462"/>
    </location>
</feature>
<feature type="compositionally biased region" description="Polar residues" evidence="4">
    <location>
        <begin position="12"/>
        <end position="25"/>
    </location>
</feature>
<dbReference type="OrthoDB" id="410267at2759"/>
<evidence type="ECO:0000256" key="5">
    <source>
        <dbReference type="SAM" id="Phobius"/>
    </source>
</evidence>
<feature type="transmembrane region" description="Helical" evidence="5">
    <location>
        <begin position="237"/>
        <end position="259"/>
    </location>
</feature>
<dbReference type="AlphaFoldDB" id="A0A395MDX6"/>
<evidence type="ECO:0000313" key="7">
    <source>
        <dbReference type="EMBL" id="RFN45453.1"/>
    </source>
</evidence>
<feature type="transmembrane region" description="Helical" evidence="5">
    <location>
        <begin position="95"/>
        <end position="118"/>
    </location>
</feature>
<sequence length="470" mass="51165">MGIGKDLRNPSDSENAQTISSRENETLQFGENTAHTSLSCPSPKEDNFPEGDLQSWLVVFGAWCGLFTALGTTNTIAIFQSYISTHQLSKYSHTTIGWVFSVYTFLAYFCGVYIGPLFDRFGPRWLIVAGTLAMTGGFMLLSICRGTFKAPDIHTQSLGSLTLSDSEYWHFMLVFGVLNGTGCALLNTSCVTVVGHFFHRRRGLATGTATAGGSVGGVVFPLLLQKLISFSTLGWPWAVRILGFLCLALTAMSNIFVRTRLPPAKNNSIHPDVTIFKEKAFLLTTIAIFPMQCALSIAIAYISSYAVSQGFSQKFSFQIVAILNSGSFFGRTLVGWWADHIGPFNANILSVLLSMFTCFAIWLPFGHSEIGIIFHAVLIGFASGNNISVSPVCIGKLCPTSHYGRYYATCFTIVSIANLIGNPIAGRILTACEGDFWGLILFTGTLYTLSLVMLVITKGVSVGWKVMTVF</sequence>
<evidence type="ECO:0000256" key="2">
    <source>
        <dbReference type="ARBA" id="ARBA00006727"/>
    </source>
</evidence>
<feature type="region of interest" description="Disordered" evidence="4">
    <location>
        <begin position="1"/>
        <end position="25"/>
    </location>
</feature>
<evidence type="ECO:0000256" key="4">
    <source>
        <dbReference type="SAM" id="MobiDB-lite"/>
    </source>
</evidence>
<dbReference type="GO" id="GO:0022857">
    <property type="term" value="F:transmembrane transporter activity"/>
    <property type="evidence" value="ECO:0007669"/>
    <property type="project" value="InterPro"/>
</dbReference>
<feature type="transmembrane region" description="Helical" evidence="5">
    <location>
        <begin position="280"/>
        <end position="303"/>
    </location>
</feature>
<evidence type="ECO:0000256" key="1">
    <source>
        <dbReference type="ARBA" id="ARBA00004141"/>
    </source>
</evidence>
<comment type="caution">
    <text evidence="7">The sequence shown here is derived from an EMBL/GenBank/DDBJ whole genome shotgun (WGS) entry which is preliminary data.</text>
</comment>
<dbReference type="InterPro" id="IPR050327">
    <property type="entry name" value="Proton-linked_MCT"/>
</dbReference>
<feature type="transmembrane region" description="Helical" evidence="5">
    <location>
        <begin position="436"/>
        <end position="457"/>
    </location>
</feature>
<evidence type="ECO:0000256" key="3">
    <source>
        <dbReference type="ARBA" id="ARBA00023180"/>
    </source>
</evidence>
<name>A0A395MDX6_9HYPO</name>
<feature type="transmembrane region" description="Helical" evidence="5">
    <location>
        <begin position="371"/>
        <end position="394"/>
    </location>
</feature>
<dbReference type="EMBL" id="PXXK01000351">
    <property type="protein sequence ID" value="RFN45453.1"/>
    <property type="molecule type" value="Genomic_DNA"/>
</dbReference>
<evidence type="ECO:0000259" key="6">
    <source>
        <dbReference type="PROSITE" id="PS50850"/>
    </source>
</evidence>
<organism evidence="7 8">
    <name type="scientific">Fusarium flagelliforme</name>
    <dbReference type="NCBI Taxonomy" id="2675880"/>
    <lineage>
        <taxon>Eukaryota</taxon>
        <taxon>Fungi</taxon>
        <taxon>Dikarya</taxon>
        <taxon>Ascomycota</taxon>
        <taxon>Pezizomycotina</taxon>
        <taxon>Sordariomycetes</taxon>
        <taxon>Hypocreomycetidae</taxon>
        <taxon>Hypocreales</taxon>
        <taxon>Nectriaceae</taxon>
        <taxon>Fusarium</taxon>
        <taxon>Fusarium incarnatum-equiseti species complex</taxon>
    </lineage>
</organism>
<dbReference type="InterPro" id="IPR036259">
    <property type="entry name" value="MFS_trans_sf"/>
</dbReference>
<feature type="transmembrane region" description="Helical" evidence="5">
    <location>
        <begin position="346"/>
        <end position="365"/>
    </location>
</feature>
<proteinExistence type="inferred from homology"/>
<keyword evidence="5" id="KW-1133">Transmembrane helix</keyword>
<protein>
    <submittedName>
        <fullName evidence="7">Major facilitator superfamily transporter</fullName>
    </submittedName>
</protein>
<dbReference type="GO" id="GO:0016020">
    <property type="term" value="C:membrane"/>
    <property type="evidence" value="ECO:0007669"/>
    <property type="project" value="UniProtKB-SubCell"/>
</dbReference>
<dbReference type="Proteomes" id="UP000265631">
    <property type="component" value="Unassembled WGS sequence"/>
</dbReference>
<dbReference type="PROSITE" id="PS50850">
    <property type="entry name" value="MFS"/>
    <property type="match status" value="1"/>
</dbReference>
<accession>A0A395MDX6</accession>
<feature type="transmembrane region" description="Helical" evidence="5">
    <location>
        <begin position="204"/>
        <end position="225"/>
    </location>
</feature>
<dbReference type="SUPFAM" id="SSF103473">
    <property type="entry name" value="MFS general substrate transporter"/>
    <property type="match status" value="1"/>
</dbReference>